<gene>
    <name evidence="1" type="ORF">LCI18_001400</name>
</gene>
<dbReference type="EMBL" id="CP090030">
    <property type="protein sequence ID" value="UPK90465.1"/>
    <property type="molecule type" value="Genomic_DNA"/>
</dbReference>
<name>A0ACD3YNG2_FUSSC</name>
<reference evidence="1" key="1">
    <citation type="submission" date="2021-11" db="EMBL/GenBank/DDBJ databases">
        <title>Fusarium solani-melongenae Genome sequencing and assembly.</title>
        <authorList>
            <person name="Xie S."/>
            <person name="Huang L."/>
            <person name="Zhang X."/>
        </authorList>
    </citation>
    <scope>NUCLEOTIDE SEQUENCE</scope>
    <source>
        <strain evidence="1">CRI 24-3</strain>
    </source>
</reference>
<evidence type="ECO:0000313" key="2">
    <source>
        <dbReference type="Proteomes" id="UP000830768"/>
    </source>
</evidence>
<protein>
    <submittedName>
        <fullName evidence="1">Uncharacterized protein</fullName>
    </submittedName>
</protein>
<organism evidence="1 2">
    <name type="scientific">Fusarium solani subsp. cucurbitae</name>
    <name type="common">Neocosmosporum cucurbitae</name>
    <dbReference type="NCBI Taxonomy" id="2747967"/>
    <lineage>
        <taxon>Eukaryota</taxon>
        <taxon>Fungi</taxon>
        <taxon>Dikarya</taxon>
        <taxon>Ascomycota</taxon>
        <taxon>Pezizomycotina</taxon>
        <taxon>Sordariomycetes</taxon>
        <taxon>Hypocreomycetidae</taxon>
        <taxon>Hypocreales</taxon>
        <taxon>Nectriaceae</taxon>
        <taxon>Fusarium</taxon>
        <taxon>Fusarium solani species complex</taxon>
    </lineage>
</organism>
<evidence type="ECO:0000313" key="1">
    <source>
        <dbReference type="EMBL" id="UPK90465.1"/>
    </source>
</evidence>
<accession>A0ACD3YNG2</accession>
<proteinExistence type="predicted"/>
<sequence length="716" mass="81270">MSKRHRQLLPAPKAGNADVESSISGLYLTPSEDEPFKRPRIGTQLACDACRKRKIRCNGERPRCRACQQRDEATPCIYAESRAQRQQTEESEQLAKLFELMKSVSERQALDILRVIRSHDDIKDVMSIVQASHGSERHQASPERLPISTRHTRLEHELMSTNPVAFPPLRSAESDILNESSSSAVESSARFDPEETNSFDTYASLANPSHVTPPPDRRLAKLDMSFWTAVPIPNDLAAKVLLLYLETDHPLLGTFDPDLFLDDLANCRSRYCTSALVSALMYWGCQMYAAWDPEVKEYLPKFSQEAEARWLAEKTNDSLPNLAVAQLLSLAYLGHGKDHLVLEFVSEANTMATRMGLLGVDPETVASTVREMAPELQRATSYAAWGTFNWIVLMALFYQQPGLVYPEHPPRLPIPRHGSRRSPGEGVEPSRGFVQSWPNMHETFPALCRFWLIIHEVTLRYYRDQPSPRKPLNRHIGLAFAEYKYRELLAWAETLPSSLMRSERSPHHVLTLHIWFHAAILDVLRPFTTQAASSAKPLTLKTFVSQKSTPDTAYKASVDQLKRLVIVYRNTYATSTYTMLWHTALIHIANAVLDDTSDPAWRFYLSFCLQCYVTLQQPYAFTEAIGRSLLSMTLQKGHLSPTEARQMMRKFEHDLSSKPPDDIRATFMADLNLAMTDPDKASVESLADRFEDIALFQEYTNEDSSMDEPTEDEPQT</sequence>
<keyword evidence="2" id="KW-1185">Reference proteome</keyword>
<dbReference type="Proteomes" id="UP000830768">
    <property type="component" value="Chromosome 1"/>
</dbReference>